<feature type="transmembrane region" description="Helical" evidence="8">
    <location>
        <begin position="6"/>
        <end position="27"/>
    </location>
</feature>
<comment type="subcellular location">
    <subcellularLocation>
        <location evidence="1">Cell membrane</location>
        <topology evidence="1">Multi-pass membrane protein</topology>
    </subcellularLocation>
</comment>
<evidence type="ECO:0000256" key="4">
    <source>
        <dbReference type="ARBA" id="ARBA00022475"/>
    </source>
</evidence>
<keyword evidence="7 8" id="KW-0472">Membrane</keyword>
<dbReference type="AlphaFoldDB" id="A0A9D7XFR1"/>
<dbReference type="Pfam" id="PF01594">
    <property type="entry name" value="AI-2E_transport"/>
    <property type="match status" value="1"/>
</dbReference>
<dbReference type="GO" id="GO:0005886">
    <property type="term" value="C:plasma membrane"/>
    <property type="evidence" value="ECO:0007669"/>
    <property type="project" value="UniProtKB-SubCell"/>
</dbReference>
<name>A0A9D7XFR1_9BACT</name>
<feature type="transmembrane region" description="Helical" evidence="8">
    <location>
        <begin position="218"/>
        <end position="236"/>
    </location>
</feature>
<dbReference type="InterPro" id="IPR002549">
    <property type="entry name" value="AI-2E-like"/>
</dbReference>
<organism evidence="9 10">
    <name type="scientific">Candidatus Geothrix skivensis</name>
    <dbReference type="NCBI Taxonomy" id="2954439"/>
    <lineage>
        <taxon>Bacteria</taxon>
        <taxon>Pseudomonadati</taxon>
        <taxon>Acidobacteriota</taxon>
        <taxon>Holophagae</taxon>
        <taxon>Holophagales</taxon>
        <taxon>Holophagaceae</taxon>
        <taxon>Geothrix</taxon>
    </lineage>
</organism>
<dbReference type="GO" id="GO:0055085">
    <property type="term" value="P:transmembrane transport"/>
    <property type="evidence" value="ECO:0007669"/>
    <property type="project" value="TreeGrafter"/>
</dbReference>
<sequence>MALWLLRRALAPFFVAMVLAYLLAPPVNRLARWLGRPWGVVAVMLGLVAMMATLLMVLGPWLMDQGAHLGASLPRWRQALDDRILPWLQAHPTWQLRLDQALDGLDPALFLRGLRATGGGVLGCFLDLLALILVPLILYFLLLEGPGLVDRLRDLTPPRYRERLDRMVAAIHQRLGGYIRGQAAVAAAMGVLQGLAFATLGVPYAWLLGLVAGLSNVVPYSPYFTALPPALVLAYLDGGSRGHLLAIAAVFMVVQKAEGFYFTPVWVGRASRLHPLEVLLALTAFGFWFGVLGLIFAVPLAVVLKVVLEEVLLDYKAHPWFSEAP</sequence>
<keyword evidence="5 8" id="KW-0812">Transmembrane</keyword>
<comment type="similarity">
    <text evidence="2">Belongs to the autoinducer-2 exporter (AI-2E) (TC 2.A.86) family.</text>
</comment>
<feature type="transmembrane region" description="Helical" evidence="8">
    <location>
        <begin position="120"/>
        <end position="143"/>
    </location>
</feature>
<gene>
    <name evidence="9" type="ORF">IPP58_02715</name>
</gene>
<evidence type="ECO:0000256" key="8">
    <source>
        <dbReference type="SAM" id="Phobius"/>
    </source>
</evidence>
<evidence type="ECO:0000256" key="5">
    <source>
        <dbReference type="ARBA" id="ARBA00022692"/>
    </source>
</evidence>
<reference evidence="9" key="1">
    <citation type="submission" date="2020-10" db="EMBL/GenBank/DDBJ databases">
        <title>Connecting structure to function with the recovery of over 1000 high-quality activated sludge metagenome-assembled genomes encoding full-length rRNA genes using long-read sequencing.</title>
        <authorList>
            <person name="Singleton C.M."/>
            <person name="Petriglieri F."/>
            <person name="Kristensen J.M."/>
            <person name="Kirkegaard R.H."/>
            <person name="Michaelsen T.Y."/>
            <person name="Andersen M.H."/>
            <person name="Karst S.M."/>
            <person name="Dueholm M.S."/>
            <person name="Nielsen P.H."/>
            <person name="Albertsen M."/>
        </authorList>
    </citation>
    <scope>NUCLEOTIDE SEQUENCE</scope>
    <source>
        <strain evidence="9">Skiv_18-Q3-R9-52_MAXAC.067</strain>
    </source>
</reference>
<feature type="transmembrane region" description="Helical" evidence="8">
    <location>
        <begin position="183"/>
        <end position="206"/>
    </location>
</feature>
<dbReference type="PANTHER" id="PTHR21716">
    <property type="entry name" value="TRANSMEMBRANE PROTEIN"/>
    <property type="match status" value="1"/>
</dbReference>
<dbReference type="Proteomes" id="UP000886657">
    <property type="component" value="Unassembled WGS sequence"/>
</dbReference>
<evidence type="ECO:0000256" key="6">
    <source>
        <dbReference type="ARBA" id="ARBA00022989"/>
    </source>
</evidence>
<evidence type="ECO:0000256" key="2">
    <source>
        <dbReference type="ARBA" id="ARBA00009773"/>
    </source>
</evidence>
<evidence type="ECO:0000313" key="10">
    <source>
        <dbReference type="Proteomes" id="UP000886657"/>
    </source>
</evidence>
<protein>
    <submittedName>
        <fullName evidence="9">AI-2E family transporter</fullName>
    </submittedName>
</protein>
<accession>A0A9D7XFR1</accession>
<evidence type="ECO:0000256" key="7">
    <source>
        <dbReference type="ARBA" id="ARBA00023136"/>
    </source>
</evidence>
<dbReference type="EMBL" id="JADKIO010000005">
    <property type="protein sequence ID" value="MBK9795406.1"/>
    <property type="molecule type" value="Genomic_DNA"/>
</dbReference>
<keyword evidence="3" id="KW-0813">Transport</keyword>
<comment type="caution">
    <text evidence="9">The sequence shown here is derived from an EMBL/GenBank/DDBJ whole genome shotgun (WGS) entry which is preliminary data.</text>
</comment>
<keyword evidence="6 8" id="KW-1133">Transmembrane helix</keyword>
<evidence type="ECO:0000256" key="3">
    <source>
        <dbReference type="ARBA" id="ARBA00022448"/>
    </source>
</evidence>
<feature type="transmembrane region" description="Helical" evidence="8">
    <location>
        <begin position="287"/>
        <end position="308"/>
    </location>
</feature>
<evidence type="ECO:0000256" key="1">
    <source>
        <dbReference type="ARBA" id="ARBA00004651"/>
    </source>
</evidence>
<proteinExistence type="inferred from homology"/>
<feature type="transmembrane region" description="Helical" evidence="8">
    <location>
        <begin position="243"/>
        <end position="267"/>
    </location>
</feature>
<evidence type="ECO:0000313" key="9">
    <source>
        <dbReference type="EMBL" id="MBK9795406.1"/>
    </source>
</evidence>
<dbReference type="PANTHER" id="PTHR21716:SF53">
    <property type="entry name" value="PERMEASE PERM-RELATED"/>
    <property type="match status" value="1"/>
</dbReference>
<keyword evidence="4" id="KW-1003">Cell membrane</keyword>
<feature type="transmembrane region" description="Helical" evidence="8">
    <location>
        <begin position="39"/>
        <end position="63"/>
    </location>
</feature>